<evidence type="ECO:0000259" key="2">
    <source>
        <dbReference type="PROSITE" id="PS51707"/>
    </source>
</evidence>
<feature type="domain" description="CYTH" evidence="2">
    <location>
        <begin position="2"/>
        <end position="149"/>
    </location>
</feature>
<dbReference type="Proteomes" id="UP001056649">
    <property type="component" value="Chromosome"/>
</dbReference>
<name>A0A9J7A270_9GAMM</name>
<evidence type="ECO:0000256" key="1">
    <source>
        <dbReference type="PIRSR" id="PIRSR016487-1"/>
    </source>
</evidence>
<dbReference type="InterPro" id="IPR012042">
    <property type="entry name" value="NeuTTM/CthTTM-like"/>
</dbReference>
<evidence type="ECO:0000313" key="3">
    <source>
        <dbReference type="EMBL" id="USF89157.1"/>
    </source>
</evidence>
<dbReference type="InterPro" id="IPR033469">
    <property type="entry name" value="CYTH-like_dom_sf"/>
</dbReference>
<gene>
    <name evidence="3" type="ORF">L0Y14_07990</name>
</gene>
<dbReference type="PANTHER" id="PTHR40114:SF1">
    <property type="entry name" value="SLR0698 PROTEIN"/>
    <property type="match status" value="1"/>
</dbReference>
<protein>
    <submittedName>
        <fullName evidence="3">CYTH domain-containing protein</fullName>
    </submittedName>
</protein>
<dbReference type="KEGG" id="eps:L0Y14_07990"/>
<dbReference type="Pfam" id="PF01928">
    <property type="entry name" value="CYTH"/>
    <property type="match status" value="1"/>
</dbReference>
<dbReference type="CDD" id="cd07891">
    <property type="entry name" value="CYTH-like_CthTTM-like_1"/>
    <property type="match status" value="1"/>
</dbReference>
<keyword evidence="4" id="KW-1185">Reference proteome</keyword>
<reference evidence="3" key="1">
    <citation type="journal article" date="2022" name="Mol. Ecol. Resour.">
        <title>The complete and closed genome of the facultative generalist Candidatus Endoriftia persephone from deep-sea hydrothermal vents.</title>
        <authorList>
            <person name="de Oliveira A.L."/>
            <person name="Srivastava A."/>
            <person name="Espada-Hinojosa S."/>
            <person name="Bright M."/>
        </authorList>
    </citation>
    <scope>NUCLEOTIDE SEQUENCE</scope>
    <source>
        <strain evidence="3">Tica-EPR-9o50.N</strain>
    </source>
</reference>
<proteinExistence type="predicted"/>
<dbReference type="AlphaFoldDB" id="A0A9J7A270"/>
<dbReference type="Gene3D" id="2.40.320.10">
    <property type="entry name" value="Hypothetical Protein Pfu-838710-001"/>
    <property type="match status" value="1"/>
</dbReference>
<evidence type="ECO:0000313" key="4">
    <source>
        <dbReference type="Proteomes" id="UP001056649"/>
    </source>
</evidence>
<feature type="active site" description="Proton acceptor" evidence="1">
    <location>
        <position position="30"/>
    </location>
</feature>
<dbReference type="SMART" id="SM01118">
    <property type="entry name" value="CYTH"/>
    <property type="match status" value="1"/>
</dbReference>
<dbReference type="PANTHER" id="PTHR40114">
    <property type="entry name" value="SLR0698 PROTEIN"/>
    <property type="match status" value="1"/>
</dbReference>
<dbReference type="EMBL" id="CP090569">
    <property type="protein sequence ID" value="USF89157.1"/>
    <property type="molecule type" value="Genomic_DNA"/>
</dbReference>
<organism evidence="3 4">
    <name type="scientific">Candidatus Endoriftia persephonae</name>
    <dbReference type="NCBI Taxonomy" id="393765"/>
    <lineage>
        <taxon>Bacteria</taxon>
        <taxon>Pseudomonadati</taxon>
        <taxon>Pseudomonadota</taxon>
        <taxon>Gammaproteobacteria</taxon>
        <taxon>Chromatiales</taxon>
        <taxon>Sedimenticolaceae</taxon>
        <taxon>Candidatus Endoriftia</taxon>
    </lineage>
</organism>
<dbReference type="RefSeq" id="WP_005959077.1">
    <property type="nucleotide sequence ID" value="NZ_CP090569.1"/>
</dbReference>
<dbReference type="PROSITE" id="PS51707">
    <property type="entry name" value="CYTH"/>
    <property type="match status" value="1"/>
</dbReference>
<sequence>MGLEIERKFLVKNDKWKSDVVSEQAIKQGYIANLPNASVRVRLKGEKALLTLKGAAKGISRSEFEYSIPRSEGEAMLAELVDGPVIDKIRYRVRCGAHIWDLDLFHGDNAGLVMAEIELQQENESFQMPEWAGEEVSDDPRYYNASLVKHPYKSW</sequence>
<dbReference type="InterPro" id="IPR023577">
    <property type="entry name" value="CYTH_domain"/>
</dbReference>
<dbReference type="SUPFAM" id="SSF55154">
    <property type="entry name" value="CYTH-like phosphatases"/>
    <property type="match status" value="1"/>
</dbReference>
<accession>A0A9J7A270</accession>
<dbReference type="PIRSF" id="PIRSF016487">
    <property type="entry name" value="CYTH_UCP016487"/>
    <property type="match status" value="1"/>
</dbReference>